<dbReference type="RefSeq" id="WP_021133009.1">
    <property type="nucleotide sequence ID" value="NZ_AQPH01000060.1"/>
</dbReference>
<gene>
    <name evidence="1" type="ORF">K678_13553</name>
</gene>
<reference evidence="1 2" key="1">
    <citation type="submission" date="2013-04" db="EMBL/GenBank/DDBJ databases">
        <authorList>
            <person name="Kuznetsov B."/>
            <person name="Ivanovsky R."/>
        </authorList>
    </citation>
    <scope>NUCLEOTIDE SEQUENCE [LARGE SCALE GENOMIC DNA]</scope>
    <source>
        <strain evidence="1 2">MGU-K5</strain>
    </source>
</reference>
<evidence type="ECO:0000313" key="1">
    <source>
        <dbReference type="EMBL" id="EPY00917.1"/>
    </source>
</evidence>
<protein>
    <submittedName>
        <fullName evidence="1">Uncharacterized protein</fullName>
    </submittedName>
</protein>
<organism evidence="1 2">
    <name type="scientific">Magnetospirillum fulvum MGU-K5</name>
    <dbReference type="NCBI Taxonomy" id="1316936"/>
    <lineage>
        <taxon>Bacteria</taxon>
        <taxon>Pseudomonadati</taxon>
        <taxon>Pseudomonadota</taxon>
        <taxon>Alphaproteobacteria</taxon>
        <taxon>Rhodospirillales</taxon>
        <taxon>Rhodospirillaceae</taxon>
        <taxon>Magnetospirillum</taxon>
    </lineage>
</organism>
<dbReference type="EMBL" id="AQPH01000060">
    <property type="protein sequence ID" value="EPY00917.1"/>
    <property type="molecule type" value="Genomic_DNA"/>
</dbReference>
<sequence length="90" mass="11368">MLYHQYTHVYGDPDTWWQIEFYRRDWPVARSRRPRRESYGKRIAWTLYLHRCRAITREIPDWDPRRHREQERNTAGYNAKYRKAGWGKRK</sequence>
<dbReference type="STRING" id="1316936.K678_13553"/>
<dbReference type="AlphaFoldDB" id="S9S4M6"/>
<comment type="caution">
    <text evidence="1">The sequence shown here is derived from an EMBL/GenBank/DDBJ whole genome shotgun (WGS) entry which is preliminary data.</text>
</comment>
<dbReference type="Proteomes" id="UP000015350">
    <property type="component" value="Unassembled WGS sequence"/>
</dbReference>
<proteinExistence type="predicted"/>
<name>S9S4M6_MAGFU</name>
<accession>S9S4M6</accession>
<evidence type="ECO:0000313" key="2">
    <source>
        <dbReference type="Proteomes" id="UP000015350"/>
    </source>
</evidence>